<organism evidence="7 8">
    <name type="scientific">Rhodococcus jostii</name>
    <dbReference type="NCBI Taxonomy" id="132919"/>
    <lineage>
        <taxon>Bacteria</taxon>
        <taxon>Bacillati</taxon>
        <taxon>Actinomycetota</taxon>
        <taxon>Actinomycetes</taxon>
        <taxon>Mycobacteriales</taxon>
        <taxon>Nocardiaceae</taxon>
        <taxon>Rhodococcus</taxon>
    </lineage>
</organism>
<feature type="region of interest" description="Disordered" evidence="5">
    <location>
        <begin position="125"/>
        <end position="151"/>
    </location>
</feature>
<dbReference type="PANTHER" id="PTHR42953">
    <property type="entry name" value="HIGH-AFFINITY ZINC UPTAKE SYSTEM PROTEIN ZNUA-RELATED"/>
    <property type="match status" value="1"/>
</dbReference>
<feature type="signal peptide" evidence="6">
    <location>
        <begin position="1"/>
        <end position="33"/>
    </location>
</feature>
<keyword evidence="4 6" id="KW-0732">Signal</keyword>
<feature type="chain" id="PRO_5010292715" evidence="6">
    <location>
        <begin position="34"/>
        <end position="324"/>
    </location>
</feature>
<dbReference type="PROSITE" id="PS51257">
    <property type="entry name" value="PROKAR_LIPOPROTEIN"/>
    <property type="match status" value="1"/>
</dbReference>
<dbReference type="Pfam" id="PF01297">
    <property type="entry name" value="ZnuA"/>
    <property type="match status" value="1"/>
</dbReference>
<evidence type="ECO:0000256" key="1">
    <source>
        <dbReference type="ARBA" id="ARBA00004196"/>
    </source>
</evidence>
<dbReference type="AlphaFoldDB" id="A0A1H4IPQ2"/>
<keyword evidence="3" id="KW-0479">Metal-binding</keyword>
<evidence type="ECO:0000256" key="5">
    <source>
        <dbReference type="SAM" id="MobiDB-lite"/>
    </source>
</evidence>
<name>A0A1H4IPQ2_RHOJO</name>
<dbReference type="Proteomes" id="UP000183407">
    <property type="component" value="Unassembled WGS sequence"/>
</dbReference>
<sequence length="324" mass="33459">MRAFRSPHLPAAAVGLSLVAALTAACGSGTDAAAGPVTVVASTDVWGSVAQAVAGEEIEVTSIITEPSADPHSFETSPSDAAAISDASLVVYNGGGYDSFIDDVLGSQAGEGERRTVNAVELLETEAHPDEAANADRPAPTDGEADEHGHGETNEHVWYDMHTVDAVAHAIAGQLGQLDPDNATTYQANADVFSGQLGQVTTITDTIAATHRDAPVAQTEPIAHYLLAESGLADTTPAGFLSAVENGNDPAAADIAALRELLADKRVEALMFNVQTQDEVTQDARATAEANGIPVVEVTETLPEGLDFIGWQTRTAEALAAALR</sequence>
<dbReference type="EMBL" id="FNTL01000002">
    <property type="protein sequence ID" value="SEB36081.1"/>
    <property type="molecule type" value="Genomic_DNA"/>
</dbReference>
<evidence type="ECO:0000313" key="8">
    <source>
        <dbReference type="Proteomes" id="UP000183407"/>
    </source>
</evidence>
<keyword evidence="2" id="KW-0813">Transport</keyword>
<dbReference type="GO" id="GO:0030313">
    <property type="term" value="C:cell envelope"/>
    <property type="evidence" value="ECO:0007669"/>
    <property type="project" value="UniProtKB-SubCell"/>
</dbReference>
<evidence type="ECO:0000256" key="3">
    <source>
        <dbReference type="ARBA" id="ARBA00022723"/>
    </source>
</evidence>
<dbReference type="InterPro" id="IPR050492">
    <property type="entry name" value="Bact_metal-bind_prot9"/>
</dbReference>
<dbReference type="RefSeq" id="WP_073357897.1">
    <property type="nucleotide sequence ID" value="NZ_FNTL01000002.1"/>
</dbReference>
<comment type="subcellular location">
    <subcellularLocation>
        <location evidence="1">Cell envelope</location>
    </subcellularLocation>
</comment>
<accession>A0A1H4IPQ2</accession>
<dbReference type="OrthoDB" id="5296019at2"/>
<evidence type="ECO:0000256" key="6">
    <source>
        <dbReference type="SAM" id="SignalP"/>
    </source>
</evidence>
<evidence type="ECO:0000256" key="2">
    <source>
        <dbReference type="ARBA" id="ARBA00022448"/>
    </source>
</evidence>
<dbReference type="SUPFAM" id="SSF53807">
    <property type="entry name" value="Helical backbone' metal receptor"/>
    <property type="match status" value="1"/>
</dbReference>
<dbReference type="Gene3D" id="3.40.50.1980">
    <property type="entry name" value="Nitrogenase molybdenum iron protein domain"/>
    <property type="match status" value="2"/>
</dbReference>
<dbReference type="GO" id="GO:0046872">
    <property type="term" value="F:metal ion binding"/>
    <property type="evidence" value="ECO:0007669"/>
    <property type="project" value="UniProtKB-KW"/>
</dbReference>
<dbReference type="PANTHER" id="PTHR42953:SF1">
    <property type="entry name" value="METAL-BINDING PROTEIN HI_0362-RELATED"/>
    <property type="match status" value="1"/>
</dbReference>
<reference evidence="8" key="1">
    <citation type="submission" date="2016-10" db="EMBL/GenBank/DDBJ databases">
        <authorList>
            <person name="Varghese N."/>
        </authorList>
    </citation>
    <scope>NUCLEOTIDE SEQUENCE [LARGE SCALE GENOMIC DNA]</scope>
    <source>
        <strain evidence="8">DSM 44719</strain>
    </source>
</reference>
<proteinExistence type="predicted"/>
<evidence type="ECO:0000313" key="7">
    <source>
        <dbReference type="EMBL" id="SEB36081.1"/>
    </source>
</evidence>
<evidence type="ECO:0000256" key="4">
    <source>
        <dbReference type="ARBA" id="ARBA00022729"/>
    </source>
</evidence>
<dbReference type="InterPro" id="IPR006127">
    <property type="entry name" value="ZnuA-like"/>
</dbReference>
<protein>
    <submittedName>
        <fullName evidence="7">Zinc/manganese transport system substrate-binding protein</fullName>
    </submittedName>
</protein>
<dbReference type="GO" id="GO:0030001">
    <property type="term" value="P:metal ion transport"/>
    <property type="evidence" value="ECO:0007669"/>
    <property type="project" value="InterPro"/>
</dbReference>
<gene>
    <name evidence="7" type="ORF">SAMN04490220_0359</name>
</gene>